<dbReference type="GeneID" id="28979268"/>
<reference evidence="2 3" key="1">
    <citation type="journal article" date="2015" name="Front. Microbiol.">
        <title>Genome sequence of the plant growth promoting endophytic yeast Rhodotorula graminis WP1.</title>
        <authorList>
            <person name="Firrincieli A."/>
            <person name="Otillar R."/>
            <person name="Salamov A."/>
            <person name="Schmutz J."/>
            <person name="Khan Z."/>
            <person name="Redman R.S."/>
            <person name="Fleck N.D."/>
            <person name="Lindquist E."/>
            <person name="Grigoriev I.V."/>
            <person name="Doty S.L."/>
        </authorList>
    </citation>
    <scope>NUCLEOTIDE SEQUENCE [LARGE SCALE GENOMIC DNA]</scope>
    <source>
        <strain evidence="2 3">WP1</strain>
    </source>
</reference>
<protein>
    <submittedName>
        <fullName evidence="2">Uncharacterized protein</fullName>
    </submittedName>
</protein>
<feature type="compositionally biased region" description="Low complexity" evidence="1">
    <location>
        <begin position="92"/>
        <end position="113"/>
    </location>
</feature>
<feature type="compositionally biased region" description="Low complexity" evidence="1">
    <location>
        <begin position="363"/>
        <end position="377"/>
    </location>
</feature>
<feature type="compositionally biased region" description="Low complexity" evidence="1">
    <location>
        <begin position="185"/>
        <end position="224"/>
    </location>
</feature>
<dbReference type="AlphaFoldDB" id="A0A194SCN4"/>
<feature type="region of interest" description="Disordered" evidence="1">
    <location>
        <begin position="92"/>
        <end position="140"/>
    </location>
</feature>
<keyword evidence="3" id="KW-1185">Reference proteome</keyword>
<name>A0A194SCN4_RHOGW</name>
<evidence type="ECO:0000313" key="3">
    <source>
        <dbReference type="Proteomes" id="UP000053890"/>
    </source>
</evidence>
<feature type="region of interest" description="Disordered" evidence="1">
    <location>
        <begin position="185"/>
        <end position="472"/>
    </location>
</feature>
<feature type="compositionally biased region" description="Low complexity" evidence="1">
    <location>
        <begin position="305"/>
        <end position="320"/>
    </location>
</feature>
<feature type="compositionally biased region" description="Basic and acidic residues" evidence="1">
    <location>
        <begin position="505"/>
        <end position="516"/>
    </location>
</feature>
<evidence type="ECO:0000313" key="2">
    <source>
        <dbReference type="EMBL" id="KPV78493.1"/>
    </source>
</evidence>
<feature type="region of interest" description="Disordered" evidence="1">
    <location>
        <begin position="492"/>
        <end position="516"/>
    </location>
</feature>
<feature type="compositionally biased region" description="Basic residues" evidence="1">
    <location>
        <begin position="287"/>
        <end position="298"/>
    </location>
</feature>
<dbReference type="EMBL" id="KQ474073">
    <property type="protein sequence ID" value="KPV78493.1"/>
    <property type="molecule type" value="Genomic_DNA"/>
</dbReference>
<sequence length="530" mass="55826">MRLERERREARRLTGQLAADREHQARLEDSLEAVEQAREQALQELARVDAMRRDLEHHRELVAHEIEAITHGADDESSSVYRAVYSRLEAISQRSDTPSLRSSSSLSTRPSSRLARQPSYLADRHPSIVEEDEEDEATLGDAREVLEDEARLESMRLALQETLRAVSSRLSFALQQAGELGGASGVAIGSSPSSSPVDTSSPSRSAESDATVVSSAASPTAVRPPTSPDVGPFDKPQPFSPSGAPALGFHPKTLTLTPPVSPELCHGDEYVVGATISASPYVTTRPHGQRRYRARAGGHVKEDSAGGSSFKSCSSGASASMTPPARSSLQSFATYSTPTAATQGHGRTSSQATGTSRATPTFSRSASAMSLSRSQSQTASHAHSRSPSALSQLSYISSPSPGAASETDDADSFVSMSDGGGADESLASLEDSVRDGGGFELEDLAAHAASPTPQGRSKVANGGGAHRRQDSFAIDAPPVAFFTRSSSLRSVVGRGAGAGASPTRGGRDRGEAADEMGRVRAVVRRYEQRA</sequence>
<dbReference type="Proteomes" id="UP000053890">
    <property type="component" value="Unassembled WGS sequence"/>
</dbReference>
<dbReference type="STRING" id="578459.A0A194SCN4"/>
<evidence type="ECO:0000256" key="1">
    <source>
        <dbReference type="SAM" id="MobiDB-lite"/>
    </source>
</evidence>
<accession>A0A194SCN4</accession>
<feature type="region of interest" description="Disordered" evidence="1">
    <location>
        <begin position="1"/>
        <end position="24"/>
    </location>
</feature>
<gene>
    <name evidence="2" type="ORF">RHOBADRAFT_65930</name>
</gene>
<feature type="compositionally biased region" description="Basic and acidic residues" evidence="1">
    <location>
        <begin position="1"/>
        <end position="12"/>
    </location>
</feature>
<feature type="compositionally biased region" description="Acidic residues" evidence="1">
    <location>
        <begin position="129"/>
        <end position="138"/>
    </location>
</feature>
<feature type="compositionally biased region" description="Polar residues" evidence="1">
    <location>
        <begin position="325"/>
        <end position="362"/>
    </location>
</feature>
<organism evidence="2 3">
    <name type="scientific">Rhodotorula graminis (strain WP1)</name>
    <dbReference type="NCBI Taxonomy" id="578459"/>
    <lineage>
        <taxon>Eukaryota</taxon>
        <taxon>Fungi</taxon>
        <taxon>Dikarya</taxon>
        <taxon>Basidiomycota</taxon>
        <taxon>Pucciniomycotina</taxon>
        <taxon>Microbotryomycetes</taxon>
        <taxon>Sporidiobolales</taxon>
        <taxon>Sporidiobolaceae</taxon>
        <taxon>Rhodotorula</taxon>
    </lineage>
</organism>
<feature type="compositionally biased region" description="Polar residues" evidence="1">
    <location>
        <begin position="378"/>
        <end position="400"/>
    </location>
</feature>
<dbReference type="OrthoDB" id="6019893at2759"/>
<dbReference type="RefSeq" id="XP_018274542.1">
    <property type="nucleotide sequence ID" value="XM_018418821.1"/>
</dbReference>
<proteinExistence type="predicted"/>